<dbReference type="InterPro" id="IPR045272">
    <property type="entry name" value="ANXUR1/2-like"/>
</dbReference>
<evidence type="ECO:0000313" key="3">
    <source>
        <dbReference type="RefSeq" id="XP_040937970.1"/>
    </source>
</evidence>
<sequence>MSLLHFFQVSKKAFGFVSRRGSQPNSTLPEELCIRQFSLAEIKAATANFDEGFIIGISNFGSVYKGVIDDGTFTVAIRRMKFSLTAFRTEVVFLSQLNHLNVESLIGFCNEKGETILVYEYLSNGSLFDYLHGNGISCNPIAWEKRLQICIGAARGLHYLHTGVKYIVLHRNVTSNTILLDHELVPKLSGFFSSRLGPHSMSKASIKKESLDVMATFGCLDSENLSGKNDVYAFGVVLLEVICGKTPVFEANGQKRSLAAWANWCFKNGTIYHNIDPYLKGRIAPECFNKYAEIAMSCISYSADERPSMGEVESTLQDALELQKKADSEMKSGNPSNQTTIASTCPYSFSLSTFLSVGVLERRKKNRTQYKAARCTESVVMRTGCGRGVRGLWRYGTVVVGVWGVADVGGDRGILGSGCKWGLNFGLADVLVRLNGYWAV</sequence>
<dbReference type="PROSITE" id="PS50011">
    <property type="entry name" value="PROTEIN_KINASE_DOM"/>
    <property type="match status" value="1"/>
</dbReference>
<gene>
    <name evidence="3" type="primary">LOC107923435</name>
</gene>
<keyword evidence="2" id="KW-1185">Reference proteome</keyword>
<dbReference type="InterPro" id="IPR000719">
    <property type="entry name" value="Prot_kinase_dom"/>
</dbReference>
<dbReference type="Proteomes" id="UP000818029">
    <property type="component" value="Chromosome A11"/>
</dbReference>
<dbReference type="RefSeq" id="XP_040937970.1">
    <property type="nucleotide sequence ID" value="XM_041082036.1"/>
</dbReference>
<reference evidence="3" key="2">
    <citation type="submission" date="2025-08" db="UniProtKB">
        <authorList>
            <consortium name="RefSeq"/>
        </authorList>
    </citation>
    <scope>IDENTIFICATION</scope>
</reference>
<protein>
    <submittedName>
        <fullName evidence="3">Receptor-like protein kinase FERONIA</fullName>
    </submittedName>
</protein>
<dbReference type="InterPro" id="IPR011009">
    <property type="entry name" value="Kinase-like_dom_sf"/>
</dbReference>
<proteinExistence type="predicted"/>
<name>A0ABM2Z5H0_GOSHI</name>
<feature type="domain" description="Protein kinase" evidence="1">
    <location>
        <begin position="49"/>
        <end position="320"/>
    </location>
</feature>
<dbReference type="Pfam" id="PF07714">
    <property type="entry name" value="PK_Tyr_Ser-Thr"/>
    <property type="match status" value="1"/>
</dbReference>
<dbReference type="GeneID" id="107923435"/>
<dbReference type="SUPFAM" id="SSF56112">
    <property type="entry name" value="Protein kinase-like (PK-like)"/>
    <property type="match status" value="1"/>
</dbReference>
<accession>A0ABM2Z5H0</accession>
<evidence type="ECO:0000259" key="1">
    <source>
        <dbReference type="PROSITE" id="PS50011"/>
    </source>
</evidence>
<reference evidence="2" key="1">
    <citation type="journal article" date="2020" name="Nat. Genet.">
        <title>Genomic diversifications of five Gossypium allopolyploid species and their impact on cotton improvement.</title>
        <authorList>
            <person name="Chen Z.J."/>
            <person name="Sreedasyam A."/>
            <person name="Ando A."/>
            <person name="Song Q."/>
            <person name="De Santiago L.M."/>
            <person name="Hulse-Kemp A.M."/>
            <person name="Ding M."/>
            <person name="Ye W."/>
            <person name="Kirkbride R.C."/>
            <person name="Jenkins J."/>
            <person name="Plott C."/>
            <person name="Lovell J."/>
            <person name="Lin Y.M."/>
            <person name="Vaughn R."/>
            <person name="Liu B."/>
            <person name="Simpson S."/>
            <person name="Scheffler B.E."/>
            <person name="Wen L."/>
            <person name="Saski C.A."/>
            <person name="Grover C.E."/>
            <person name="Hu G."/>
            <person name="Conover J.L."/>
            <person name="Carlson J.W."/>
            <person name="Shu S."/>
            <person name="Boston L.B."/>
            <person name="Williams M."/>
            <person name="Peterson D.G."/>
            <person name="McGee K."/>
            <person name="Jones D.C."/>
            <person name="Wendel J.F."/>
            <person name="Stelly D.M."/>
            <person name="Grimwood J."/>
            <person name="Schmutz J."/>
        </authorList>
    </citation>
    <scope>NUCLEOTIDE SEQUENCE [LARGE SCALE GENOMIC DNA]</scope>
    <source>
        <strain evidence="2">cv. TM-1</strain>
    </source>
</reference>
<dbReference type="InterPro" id="IPR001245">
    <property type="entry name" value="Ser-Thr/Tyr_kinase_cat_dom"/>
</dbReference>
<dbReference type="Gene3D" id="3.30.200.20">
    <property type="entry name" value="Phosphorylase Kinase, domain 1"/>
    <property type="match status" value="1"/>
</dbReference>
<dbReference type="Gene3D" id="1.10.510.10">
    <property type="entry name" value="Transferase(Phosphotransferase) domain 1"/>
    <property type="match status" value="1"/>
</dbReference>
<dbReference type="PANTHER" id="PTHR27003">
    <property type="entry name" value="OS07G0166700 PROTEIN"/>
    <property type="match status" value="1"/>
</dbReference>
<dbReference type="PANTHER" id="PTHR27003:SF278">
    <property type="entry name" value="RECEPTOR-LIKE PROTEIN KINASE ANXUR2"/>
    <property type="match status" value="1"/>
</dbReference>
<evidence type="ECO:0000313" key="2">
    <source>
        <dbReference type="Proteomes" id="UP000818029"/>
    </source>
</evidence>
<organism evidence="2 3">
    <name type="scientific">Gossypium hirsutum</name>
    <name type="common">Upland cotton</name>
    <name type="synonym">Gossypium mexicanum</name>
    <dbReference type="NCBI Taxonomy" id="3635"/>
    <lineage>
        <taxon>Eukaryota</taxon>
        <taxon>Viridiplantae</taxon>
        <taxon>Streptophyta</taxon>
        <taxon>Embryophyta</taxon>
        <taxon>Tracheophyta</taxon>
        <taxon>Spermatophyta</taxon>
        <taxon>Magnoliopsida</taxon>
        <taxon>eudicotyledons</taxon>
        <taxon>Gunneridae</taxon>
        <taxon>Pentapetalae</taxon>
        <taxon>rosids</taxon>
        <taxon>malvids</taxon>
        <taxon>Malvales</taxon>
        <taxon>Malvaceae</taxon>
        <taxon>Malvoideae</taxon>
        <taxon>Gossypium</taxon>
    </lineage>
</organism>